<evidence type="ECO:0000256" key="4">
    <source>
        <dbReference type="SAM" id="Phobius"/>
    </source>
</evidence>
<dbReference type="EMBL" id="NISK01000004">
    <property type="protein sequence ID" value="OWQ94896.1"/>
    <property type="molecule type" value="Genomic_DNA"/>
</dbReference>
<feature type="transmembrane region" description="Helical" evidence="4">
    <location>
        <begin position="99"/>
        <end position="121"/>
    </location>
</feature>
<feature type="transmembrane region" description="Helical" evidence="4">
    <location>
        <begin position="127"/>
        <end position="145"/>
    </location>
</feature>
<organism evidence="6 7">
    <name type="scientific">Sphingopyxis bauzanensis</name>
    <dbReference type="NCBI Taxonomy" id="651663"/>
    <lineage>
        <taxon>Bacteria</taxon>
        <taxon>Pseudomonadati</taxon>
        <taxon>Pseudomonadota</taxon>
        <taxon>Alphaproteobacteria</taxon>
        <taxon>Sphingomonadales</taxon>
        <taxon>Sphingomonadaceae</taxon>
        <taxon>Sphingopyxis</taxon>
    </lineage>
</organism>
<dbReference type="RefSeq" id="WP_088443140.1">
    <property type="nucleotide sequence ID" value="NZ_BMMC01000011.1"/>
</dbReference>
<proteinExistence type="predicted"/>
<reference evidence="6 7" key="1">
    <citation type="journal article" date="2010" name="Int. J. Syst. Evol. Microbiol.">
        <title>Sphingopyxis bauzanensis sp. nov., a psychrophilic bacterium isolated from soil.</title>
        <authorList>
            <person name="Zhang D.C."/>
            <person name="Liu H.C."/>
            <person name="Xin Y.H."/>
            <person name="Zhou Y.G."/>
            <person name="Schinner F."/>
            <person name="Margesin R."/>
        </authorList>
    </citation>
    <scope>NUCLEOTIDE SEQUENCE [LARGE SCALE GENOMIC DNA]</scope>
    <source>
        <strain evidence="6 7">DSM 22271</strain>
    </source>
</reference>
<dbReference type="AlphaFoldDB" id="A0A246JQ80"/>
<dbReference type="InterPro" id="IPR018062">
    <property type="entry name" value="HTH_AraC-typ_CS"/>
</dbReference>
<evidence type="ECO:0000256" key="1">
    <source>
        <dbReference type="ARBA" id="ARBA00023015"/>
    </source>
</evidence>
<keyword evidence="7" id="KW-1185">Reference proteome</keyword>
<feature type="transmembrane region" description="Helical" evidence="4">
    <location>
        <begin position="63"/>
        <end position="87"/>
    </location>
</feature>
<evidence type="ECO:0000259" key="5">
    <source>
        <dbReference type="PROSITE" id="PS01124"/>
    </source>
</evidence>
<sequence>MTALLILDPMIRGGAIALFLLWIAILARDHHDVLAARVAIAMNLSIIAYLLVPIFRIDDAARLPYAICDALSVMVPAWFWLFVRLWFDDQQRIGWRSWLLVAAFGMLPLIQIALVASLDWFSVELWVLVRIGMFAFAVAGMWIAWRGRANDLIEARRGFRVALVCAIGGFILLATFIEMFHNRDASPDLGRSLILIAIVIATFIVSVGLYRFRLAELFAAPGPQPKRAEPAAAPSPLAQRLRAVMAEERAYRAEGFSIAMLAARLGEPEYRVRRAINGEMGFRNFTAFLNGFRLDEIRAALADPAQREVPILTIALDAGFGSLGPFNRAFRDAEGMTPTDYRARAAAARLGDSEIG</sequence>
<keyword evidence="4" id="KW-0472">Membrane</keyword>
<comment type="caution">
    <text evidence="6">The sequence shown here is derived from an EMBL/GenBank/DDBJ whole genome shotgun (WGS) entry which is preliminary data.</text>
</comment>
<keyword evidence="4" id="KW-0812">Transmembrane</keyword>
<dbReference type="Gene3D" id="1.10.10.60">
    <property type="entry name" value="Homeodomain-like"/>
    <property type="match status" value="1"/>
</dbReference>
<feature type="domain" description="HTH araC/xylS-type" evidence="5">
    <location>
        <begin position="239"/>
        <end position="344"/>
    </location>
</feature>
<dbReference type="InterPro" id="IPR018060">
    <property type="entry name" value="HTH_AraC"/>
</dbReference>
<dbReference type="OrthoDB" id="5492415at2"/>
<evidence type="ECO:0000256" key="2">
    <source>
        <dbReference type="ARBA" id="ARBA00023125"/>
    </source>
</evidence>
<dbReference type="Proteomes" id="UP000197361">
    <property type="component" value="Unassembled WGS sequence"/>
</dbReference>
<dbReference type="PROSITE" id="PS00041">
    <property type="entry name" value="HTH_ARAC_FAMILY_1"/>
    <property type="match status" value="1"/>
</dbReference>
<keyword evidence="2" id="KW-0238">DNA-binding</keyword>
<evidence type="ECO:0000313" key="6">
    <source>
        <dbReference type="EMBL" id="OWQ94896.1"/>
    </source>
</evidence>
<protein>
    <submittedName>
        <fullName evidence="6">AraC family transcriptional regulator</fullName>
    </submittedName>
</protein>
<dbReference type="PANTHER" id="PTHR43280">
    <property type="entry name" value="ARAC-FAMILY TRANSCRIPTIONAL REGULATOR"/>
    <property type="match status" value="1"/>
</dbReference>
<keyword evidence="4" id="KW-1133">Transmembrane helix</keyword>
<gene>
    <name evidence="6" type="ORF">CDQ92_17800</name>
</gene>
<dbReference type="PANTHER" id="PTHR43280:SF29">
    <property type="entry name" value="ARAC-FAMILY TRANSCRIPTIONAL REGULATOR"/>
    <property type="match status" value="1"/>
</dbReference>
<dbReference type="Pfam" id="PF12833">
    <property type="entry name" value="HTH_18"/>
    <property type="match status" value="1"/>
</dbReference>
<dbReference type="SMART" id="SM00342">
    <property type="entry name" value="HTH_ARAC"/>
    <property type="match status" value="1"/>
</dbReference>
<keyword evidence="1" id="KW-0805">Transcription regulation</keyword>
<dbReference type="SUPFAM" id="SSF46689">
    <property type="entry name" value="Homeodomain-like"/>
    <property type="match status" value="1"/>
</dbReference>
<dbReference type="InterPro" id="IPR009057">
    <property type="entry name" value="Homeodomain-like_sf"/>
</dbReference>
<feature type="transmembrane region" description="Helical" evidence="4">
    <location>
        <begin position="157"/>
        <end position="177"/>
    </location>
</feature>
<keyword evidence="3" id="KW-0804">Transcription</keyword>
<feature type="transmembrane region" description="Helical" evidence="4">
    <location>
        <begin position="6"/>
        <end position="27"/>
    </location>
</feature>
<dbReference type="GO" id="GO:0003700">
    <property type="term" value="F:DNA-binding transcription factor activity"/>
    <property type="evidence" value="ECO:0007669"/>
    <property type="project" value="InterPro"/>
</dbReference>
<dbReference type="GO" id="GO:0043565">
    <property type="term" value="F:sequence-specific DNA binding"/>
    <property type="evidence" value="ECO:0007669"/>
    <property type="project" value="InterPro"/>
</dbReference>
<feature type="transmembrane region" description="Helical" evidence="4">
    <location>
        <begin position="34"/>
        <end position="57"/>
    </location>
</feature>
<evidence type="ECO:0000256" key="3">
    <source>
        <dbReference type="ARBA" id="ARBA00023163"/>
    </source>
</evidence>
<evidence type="ECO:0000313" key="7">
    <source>
        <dbReference type="Proteomes" id="UP000197361"/>
    </source>
</evidence>
<feature type="transmembrane region" description="Helical" evidence="4">
    <location>
        <begin position="189"/>
        <end position="210"/>
    </location>
</feature>
<accession>A0A246JQ80</accession>
<name>A0A246JQ80_9SPHN</name>
<dbReference type="PROSITE" id="PS01124">
    <property type="entry name" value="HTH_ARAC_FAMILY_2"/>
    <property type="match status" value="1"/>
</dbReference>